<name>A0A396AIW2_9FIRM</name>
<organism evidence="1 2">
    <name type="scientific">Roseburia inulinivorans</name>
    <dbReference type="NCBI Taxonomy" id="360807"/>
    <lineage>
        <taxon>Bacteria</taxon>
        <taxon>Bacillati</taxon>
        <taxon>Bacillota</taxon>
        <taxon>Clostridia</taxon>
        <taxon>Lachnospirales</taxon>
        <taxon>Lachnospiraceae</taxon>
        <taxon>Roseburia</taxon>
    </lineage>
</organism>
<evidence type="ECO:0000313" key="1">
    <source>
        <dbReference type="EMBL" id="RHD03692.1"/>
    </source>
</evidence>
<evidence type="ECO:0008006" key="3">
    <source>
        <dbReference type="Google" id="ProtNLM"/>
    </source>
</evidence>
<gene>
    <name evidence="1" type="ORF">DW813_08085</name>
</gene>
<comment type="caution">
    <text evidence="1">The sequence shown here is derived from an EMBL/GenBank/DDBJ whole genome shotgun (WGS) entry which is preliminary data.</text>
</comment>
<dbReference type="InterPro" id="IPR014198">
    <property type="entry name" value="Spore_III_AB"/>
</dbReference>
<accession>A0A396AIW2</accession>
<protein>
    <recommendedName>
        <fullName evidence="3">Stage III sporulation protein SpoAB</fullName>
    </recommendedName>
</protein>
<evidence type="ECO:0000313" key="2">
    <source>
        <dbReference type="Proteomes" id="UP000266391"/>
    </source>
</evidence>
<dbReference type="EMBL" id="QSIQ01000010">
    <property type="protein sequence ID" value="RHD03692.1"/>
    <property type="molecule type" value="Genomic_DNA"/>
</dbReference>
<dbReference type="Pfam" id="PF09548">
    <property type="entry name" value="Spore_III_AB"/>
    <property type="match status" value="1"/>
</dbReference>
<sequence>MLKVLGSMLILLASVGFGFQIQMDLKNHLRLLYDIRKLLFDIANETAYTMDSMEVVLEHSIHSRNPYLNEICREMGEGLQKKERGCGQELWQERIEAWQKTLGLTSEEKEIFAGAGCAFFGKSMGENEKSLEHYLERLDYVIDQVRGEQKEKQKVYQTVSVMCGLIIILLFL</sequence>
<proteinExistence type="predicted"/>
<dbReference type="Proteomes" id="UP000266391">
    <property type="component" value="Unassembled WGS sequence"/>
</dbReference>
<dbReference type="RefSeq" id="WP_118092865.1">
    <property type="nucleotide sequence ID" value="NZ_JBKVAH010000001.1"/>
</dbReference>
<reference evidence="1 2" key="1">
    <citation type="submission" date="2018-08" db="EMBL/GenBank/DDBJ databases">
        <title>A genome reference for cultivated species of the human gut microbiota.</title>
        <authorList>
            <person name="Zou Y."/>
            <person name="Xue W."/>
            <person name="Luo G."/>
        </authorList>
    </citation>
    <scope>NUCLEOTIDE SEQUENCE [LARGE SCALE GENOMIC DNA]</scope>
    <source>
        <strain evidence="1 2">AM32-8LB</strain>
    </source>
</reference>
<dbReference type="AlphaFoldDB" id="A0A396AIW2"/>